<name>A0AAV9ZUQ6_9AGAR</name>
<evidence type="ECO:0000256" key="1">
    <source>
        <dbReference type="SAM" id="MobiDB-lite"/>
    </source>
</evidence>
<dbReference type="Proteomes" id="UP001362999">
    <property type="component" value="Unassembled WGS sequence"/>
</dbReference>
<accession>A0AAV9ZUQ6</accession>
<evidence type="ECO:0000313" key="3">
    <source>
        <dbReference type="Proteomes" id="UP001362999"/>
    </source>
</evidence>
<reference evidence="2 3" key="1">
    <citation type="journal article" date="2024" name="J Genomics">
        <title>Draft genome sequencing and assembly of Favolaschia claudopus CIRM-BRFM 2984 isolated from oak limbs.</title>
        <authorList>
            <person name="Navarro D."/>
            <person name="Drula E."/>
            <person name="Chaduli D."/>
            <person name="Cazenave R."/>
            <person name="Ahrendt S."/>
            <person name="Wang J."/>
            <person name="Lipzen A."/>
            <person name="Daum C."/>
            <person name="Barry K."/>
            <person name="Grigoriev I.V."/>
            <person name="Favel A."/>
            <person name="Rosso M.N."/>
            <person name="Martin F."/>
        </authorList>
    </citation>
    <scope>NUCLEOTIDE SEQUENCE [LARGE SCALE GENOMIC DNA]</scope>
    <source>
        <strain evidence="2 3">CIRM-BRFM 2984</strain>
    </source>
</reference>
<dbReference type="AlphaFoldDB" id="A0AAV9ZUQ6"/>
<organism evidence="2 3">
    <name type="scientific">Favolaschia claudopus</name>
    <dbReference type="NCBI Taxonomy" id="2862362"/>
    <lineage>
        <taxon>Eukaryota</taxon>
        <taxon>Fungi</taxon>
        <taxon>Dikarya</taxon>
        <taxon>Basidiomycota</taxon>
        <taxon>Agaricomycotina</taxon>
        <taxon>Agaricomycetes</taxon>
        <taxon>Agaricomycetidae</taxon>
        <taxon>Agaricales</taxon>
        <taxon>Marasmiineae</taxon>
        <taxon>Mycenaceae</taxon>
        <taxon>Favolaschia</taxon>
    </lineage>
</organism>
<feature type="region of interest" description="Disordered" evidence="1">
    <location>
        <begin position="418"/>
        <end position="437"/>
    </location>
</feature>
<evidence type="ECO:0000313" key="2">
    <source>
        <dbReference type="EMBL" id="KAK6992501.1"/>
    </source>
</evidence>
<keyword evidence="3" id="KW-1185">Reference proteome</keyword>
<gene>
    <name evidence="2" type="ORF">R3P38DRAFT_2802331</name>
</gene>
<proteinExistence type="predicted"/>
<protein>
    <submittedName>
        <fullName evidence="2">Uncharacterized protein</fullName>
    </submittedName>
</protein>
<comment type="caution">
    <text evidence="2">The sequence shown here is derived from an EMBL/GenBank/DDBJ whole genome shotgun (WGS) entry which is preliminary data.</text>
</comment>
<sequence>MPADEALIATSPVNVASEDELSGWQPTFSRSAGPKVAETKRKVVLRDRPALRRRSGYPRRETGQRPPHGFVLGGIGLEGDEEAEEIVGKNSRDSGCGVKFGYFEGNGQHTAWGKASAFIVPGLVLCLICGAKNNNAHKSIHYQPSKPSSYTIRTRWAFKNSAGTFARLGEVGERSLRERESVSWRYNEAAGTQRRGASHLKTTGRCDDRWSVQGAHGMSCQALAIFARKFILVERSGVLTEERFRGGWGSFMSVGREEMSRSMTDGGAQRTTQPVRVGAAGTWRRQAGRSEAEMKLQIDGTRGILLMDGIASADATTYSCAARRPRCAKIATTVLCWGVPALRRTGIHTYATEGVGKKSRRTIALLSGRTFTLGLEKLGRVMSVKGASHLKTTGRCDDRWSVQGAHGMSGQALAIPTRDGCGRGQDEADSTATVLPN</sequence>
<dbReference type="EMBL" id="JAWWNJ010000109">
    <property type="protein sequence ID" value="KAK6992501.1"/>
    <property type="molecule type" value="Genomic_DNA"/>
</dbReference>